<feature type="transmembrane region" description="Helical" evidence="7">
    <location>
        <begin position="94"/>
        <end position="118"/>
    </location>
</feature>
<feature type="transmembrane region" description="Helical" evidence="7">
    <location>
        <begin position="205"/>
        <end position="230"/>
    </location>
</feature>
<dbReference type="Gene3D" id="1.10.4160.10">
    <property type="entry name" value="Hydantoin permease"/>
    <property type="match status" value="1"/>
</dbReference>
<dbReference type="HOGENOM" id="CLU_637171_0_0_6"/>
<geneLocation type="plasmid" evidence="8">
    <name>megaplasmid</name>
</geneLocation>
<dbReference type="Pfam" id="PF02133">
    <property type="entry name" value="Transp_cyt_pur"/>
    <property type="match status" value="1"/>
</dbReference>
<dbReference type="GO" id="GO:0022857">
    <property type="term" value="F:transmembrane transporter activity"/>
    <property type="evidence" value="ECO:0007669"/>
    <property type="project" value="InterPro"/>
</dbReference>
<feature type="transmembrane region" description="Helical" evidence="7">
    <location>
        <begin position="320"/>
        <end position="341"/>
    </location>
</feature>
<keyword evidence="9" id="KW-1185">Reference proteome</keyword>
<evidence type="ECO:0000256" key="4">
    <source>
        <dbReference type="ARBA" id="ARBA00022692"/>
    </source>
</evidence>
<dbReference type="PANTHER" id="PTHR31806">
    <property type="entry name" value="PURINE-CYTOSINE PERMEASE FCY2-RELATED"/>
    <property type="match status" value="1"/>
</dbReference>
<protein>
    <submittedName>
        <fullName evidence="8">Permease for cytosine/purines uracil thiamine allantoin</fullName>
    </submittedName>
</protein>
<keyword evidence="8" id="KW-0614">Plasmid</keyword>
<dbReference type="GO" id="GO:0005886">
    <property type="term" value="C:plasma membrane"/>
    <property type="evidence" value="ECO:0007669"/>
    <property type="project" value="TreeGrafter"/>
</dbReference>
<gene>
    <name evidence="8" type="ordered locus">Atc_m004</name>
</gene>
<feature type="transmembrane region" description="Helical" evidence="7">
    <location>
        <begin position="20"/>
        <end position="43"/>
    </location>
</feature>
<evidence type="ECO:0000256" key="5">
    <source>
        <dbReference type="ARBA" id="ARBA00022989"/>
    </source>
</evidence>
<dbReference type="AlphaFoldDB" id="F9ZUK1"/>
<feature type="transmembrane region" description="Helical" evidence="7">
    <location>
        <begin position="353"/>
        <end position="371"/>
    </location>
</feature>
<dbReference type="InterPro" id="IPR026030">
    <property type="entry name" value="Pur-cyt_permease_Fcy2/21/22"/>
</dbReference>
<evidence type="ECO:0000256" key="7">
    <source>
        <dbReference type="SAM" id="Phobius"/>
    </source>
</evidence>
<dbReference type="KEGG" id="acu:Atc_m004"/>
<feature type="transmembrane region" description="Helical" evidence="7">
    <location>
        <begin position="125"/>
        <end position="146"/>
    </location>
</feature>
<comment type="similarity">
    <text evidence="2">Belongs to the purine-cytosine permease (2.A.39) family.</text>
</comment>
<keyword evidence="6 7" id="KW-0472">Membrane</keyword>
<feature type="transmembrane region" description="Helical" evidence="7">
    <location>
        <begin position="64"/>
        <end position="88"/>
    </location>
</feature>
<feature type="transmembrane region" description="Helical" evidence="7">
    <location>
        <begin position="391"/>
        <end position="408"/>
    </location>
</feature>
<evidence type="ECO:0000256" key="2">
    <source>
        <dbReference type="ARBA" id="ARBA00008974"/>
    </source>
</evidence>
<feature type="transmembrane region" description="Helical" evidence="7">
    <location>
        <begin position="166"/>
        <end position="184"/>
    </location>
</feature>
<feature type="transmembrane region" description="Helical" evidence="7">
    <location>
        <begin position="250"/>
        <end position="269"/>
    </location>
</feature>
<sequence length="430" mass="46724">MTASTLPLGALLVELFPSANFLVVLVLASVFFITVGAISLPGFNLGIPTMAVSSRLYGDKFNRLVSFSNWLSQVGWQAIVLVLVIYVLRSMLSYLGLVNGSNALGVAIILGIFANFFIPIIGYQAIVKAQSIVSIFMGIFALYILIKMHGFAQLWERSFNQTSISWIQTFSALSLALMGGALSWTMFASDYSRYLNRTSNRLAILIWPTLGGGIGSALILSLALVLTFTGGVNLSAGGLEITAAGMHSPIIYLSFCVFAILGLLASNFLNSYSSAFSLAVTLNRDLNRKYVTVIDAILATLVAIYILFVSPSFFDSFQTFLDLLIIIAAPWTGIMCSAIIFRDLLTPTCKKAQYGRVTILLIGVFATILFSNNPLWEGWGAMLLANNDISPLVGFIIGLFLESARRIAFNIGRDKRARDSVPAPVMIDHI</sequence>
<evidence type="ECO:0000313" key="9">
    <source>
        <dbReference type="Proteomes" id="UP000006135"/>
    </source>
</evidence>
<proteinExistence type="inferred from homology"/>
<evidence type="ECO:0000313" key="8">
    <source>
        <dbReference type="EMBL" id="AEK59535.1"/>
    </source>
</evidence>
<evidence type="ECO:0000256" key="1">
    <source>
        <dbReference type="ARBA" id="ARBA00004141"/>
    </source>
</evidence>
<feature type="transmembrane region" description="Helical" evidence="7">
    <location>
        <begin position="290"/>
        <end position="308"/>
    </location>
</feature>
<comment type="subcellular location">
    <subcellularLocation>
        <location evidence="1">Membrane</location>
        <topology evidence="1">Multi-pass membrane protein</topology>
    </subcellularLocation>
</comment>
<keyword evidence="4 7" id="KW-0812">Transmembrane</keyword>
<dbReference type="InterPro" id="IPR001248">
    <property type="entry name" value="Pur-cyt_permease"/>
</dbReference>
<evidence type="ECO:0000256" key="6">
    <source>
        <dbReference type="ARBA" id="ARBA00023136"/>
    </source>
</evidence>
<keyword evidence="3" id="KW-0813">Transport</keyword>
<organism evidence="8 9">
    <name type="scientific">Acidithiobacillus caldus (strain SM-1)</name>
    <dbReference type="NCBI Taxonomy" id="990288"/>
    <lineage>
        <taxon>Bacteria</taxon>
        <taxon>Pseudomonadati</taxon>
        <taxon>Pseudomonadota</taxon>
        <taxon>Acidithiobacillia</taxon>
        <taxon>Acidithiobacillales</taxon>
        <taxon>Acidithiobacillaceae</taxon>
        <taxon>Acidithiobacillus</taxon>
    </lineage>
</organism>
<reference evidence="8 9" key="1">
    <citation type="journal article" date="2011" name="J. Genet. Genomics">
        <title>Unraveling the Acidithiobacillus caldus complete genome and its central metabolisms for carbon assimilation.</title>
        <authorList>
            <person name="You X.Y."/>
            <person name="Guo X."/>
            <person name="Zheng H.J."/>
            <person name="Zhang M.J."/>
            <person name="Liu L.J."/>
            <person name="Zhu Y.Q."/>
            <person name="Zhu B."/>
            <person name="Wang S.Y."/>
            <person name="Zhao G.P."/>
            <person name="Poetsch A."/>
            <person name="Jiang C.Y."/>
            <person name="Liu S.J."/>
        </authorList>
    </citation>
    <scope>NUCLEOTIDE SEQUENCE [LARGE SCALE GENOMIC DNA]</scope>
    <source>
        <strain evidence="8 9">SM-1</strain>
        <plasmid evidence="9">Plasmid megaplasmid</plasmid>
    </source>
</reference>
<dbReference type="EMBL" id="CP002574">
    <property type="protein sequence ID" value="AEK59535.1"/>
    <property type="molecule type" value="Genomic_DNA"/>
</dbReference>
<accession>F9ZUK1</accession>
<name>F9ZUK1_ACICS</name>
<evidence type="ECO:0000256" key="3">
    <source>
        <dbReference type="ARBA" id="ARBA00022448"/>
    </source>
</evidence>
<dbReference type="Proteomes" id="UP000006135">
    <property type="component" value="Plasmid megaplasmid"/>
</dbReference>
<keyword evidence="5 7" id="KW-1133">Transmembrane helix</keyword>
<dbReference type="PANTHER" id="PTHR31806:SF1">
    <property type="entry name" value="PURINE-CYTOSINE PERMEASE FCY2-RELATED"/>
    <property type="match status" value="1"/>
</dbReference>